<accession>A0A540MPH7</accession>
<dbReference type="InterPro" id="IPR038770">
    <property type="entry name" value="Na+/solute_symporter_sf"/>
</dbReference>
<evidence type="ECO:0000256" key="1">
    <source>
        <dbReference type="ARBA" id="ARBA00004141"/>
    </source>
</evidence>
<evidence type="ECO:0000256" key="4">
    <source>
        <dbReference type="ARBA" id="ARBA00022692"/>
    </source>
</evidence>
<comment type="subcellular location">
    <subcellularLocation>
        <location evidence="1">Membrane</location>
        <topology evidence="1">Multi-pass membrane protein</topology>
    </subcellularLocation>
</comment>
<dbReference type="PANTHER" id="PTHR32468:SF165">
    <property type="entry name" value="CATION_H(+) ANTIPORTER 3-LIKE"/>
    <property type="match status" value="1"/>
</dbReference>
<dbReference type="Gene3D" id="1.20.1530.20">
    <property type="match status" value="2"/>
</dbReference>
<keyword evidence="2" id="KW-0813">Transport</keyword>
<dbReference type="PANTHER" id="PTHR32468">
    <property type="entry name" value="CATION/H + ANTIPORTER"/>
    <property type="match status" value="1"/>
</dbReference>
<dbReference type="GO" id="GO:0016020">
    <property type="term" value="C:membrane"/>
    <property type="evidence" value="ECO:0007669"/>
    <property type="project" value="UniProtKB-SubCell"/>
</dbReference>
<feature type="transmembrane region" description="Helical" evidence="10">
    <location>
        <begin position="609"/>
        <end position="631"/>
    </location>
</feature>
<feature type="transmembrane region" description="Helical" evidence="10">
    <location>
        <begin position="473"/>
        <end position="493"/>
    </location>
</feature>
<evidence type="ECO:0000256" key="10">
    <source>
        <dbReference type="SAM" id="Phobius"/>
    </source>
</evidence>
<evidence type="ECO:0000256" key="9">
    <source>
        <dbReference type="ARBA" id="ARBA00038341"/>
    </source>
</evidence>
<feature type="transmembrane region" description="Helical" evidence="10">
    <location>
        <begin position="6"/>
        <end position="23"/>
    </location>
</feature>
<proteinExistence type="inferred from homology"/>
<evidence type="ECO:0000256" key="7">
    <source>
        <dbReference type="ARBA" id="ARBA00023065"/>
    </source>
</evidence>
<dbReference type="InterPro" id="IPR006153">
    <property type="entry name" value="Cation/H_exchanger_TM"/>
</dbReference>
<keyword evidence="7" id="KW-0406">Ion transport</keyword>
<feature type="transmembrane region" description="Helical" evidence="10">
    <location>
        <begin position="98"/>
        <end position="118"/>
    </location>
</feature>
<dbReference type="GO" id="GO:1902600">
    <property type="term" value="P:proton transmembrane transport"/>
    <property type="evidence" value="ECO:0007669"/>
    <property type="project" value="InterPro"/>
</dbReference>
<keyword evidence="4 10" id="KW-0812">Transmembrane</keyword>
<evidence type="ECO:0000313" key="13">
    <source>
        <dbReference type="Proteomes" id="UP000315295"/>
    </source>
</evidence>
<protein>
    <recommendedName>
        <fullName evidence="11">Cation/H+ exchanger transmembrane domain-containing protein</fullName>
    </recommendedName>
</protein>
<keyword evidence="6 10" id="KW-1133">Transmembrane helix</keyword>
<feature type="transmembrane region" description="Helical" evidence="10">
    <location>
        <begin position="538"/>
        <end position="561"/>
    </location>
</feature>
<dbReference type="EMBL" id="VIEB01000207">
    <property type="protein sequence ID" value="TQE00698.1"/>
    <property type="molecule type" value="Genomic_DNA"/>
</dbReference>
<sequence>MSSPLLLIFVVTAFWIFSVVTPYQTGMQKRMTDPVTICTVFPHRVNSLGLWNKSDAWPVHVKDPLGIVHFTFRLQNYTLPILEFEITLIYVLTQLTHLFLKLFGLPVFAAQLLAGLLLGDLGLDRMVRHSSRGFSLNPIFPFPNQEVLNIISLSGYTLFTFLFGVKMDVGLVYKTGRKAIYTGVLTLIVPLIAATATLLILTFQWSLQAEEIVQLLFITSLHSLSPSPVIHCLLTELRILNSELGRLALSSALVSDVSSISLTGVSTIMTVMQQDPDKPLIDLTMMIVFTLFVYYVCRPVMLWMVRKTPEGKSVKDSYILIILLAVFGSGLISHAALTAFWIFSVVTPYQTGMQKRMTDPVTICTVFPHRVNSLGLWNKSDAWPVHVKDPLGIVHFTFRLQNYTLPILEFEITLIYVLTQLTHLFLKLFGLPVFAAQLLAGLLLGDLGLDRMVRHSSRGFSLNPIFPFPNQEVLNIISLSGYTLFTFLFGVKMDVGLVYKTGRKAIYTGVLTLIVPLIAATATLLILTFQWSLQAEEIVQLLFITSLHSLSPSPVIHCLLTELRILNSELGRLALSSALVSDVSSISLTGVSTIMTVMQQDPDKPLIDLTMMIVFTLFVHSIFAKVEIVVFGSYNYELATIFSQLFCCILRLSSSYVVDARLSIVVGPLILGLAVPDGPPLGATLVRKLDFMINRVFMPVFVTTSMMRVVVHQEVPDGDQTAVRATAIITLVIFLSKFVASLVTPLCCKMPLKHADDREALTFAKRMVKDACISLTVIHLVDASDHEESHNKWEWVQDNEMLKEVKQKSIGRDACISLTVIHLVDASDHEESHNKWEWVQDNEMLKEVKQKSIGYVSYVEENVQDGTQTTRKIRSLMDDDEYDLFIVGRRYKVKSPQTLGLEDWSEFPELGVIGDMLSSADFRCKSSVLVVQQQQQRRR</sequence>
<feature type="transmembrane region" description="Helical" evidence="10">
    <location>
        <begin position="723"/>
        <end position="748"/>
    </location>
</feature>
<dbReference type="AlphaFoldDB" id="A0A540MPH7"/>
<evidence type="ECO:0000256" key="8">
    <source>
        <dbReference type="ARBA" id="ARBA00023136"/>
    </source>
</evidence>
<comment type="similarity">
    <text evidence="9">Belongs to the monovalent cation:proton antiporter 2 (CPA2) transporter (TC 2.A.37) family. CHX (TC 2.A.37.4) subfamily.</text>
</comment>
<feature type="transmembrane region" description="Helical" evidence="10">
    <location>
        <begin position="505"/>
        <end position="532"/>
    </location>
</feature>
<feature type="domain" description="Cation/H+ exchanger transmembrane" evidence="11">
    <location>
        <begin position="91"/>
        <end position="335"/>
    </location>
</feature>
<evidence type="ECO:0000256" key="2">
    <source>
        <dbReference type="ARBA" id="ARBA00022448"/>
    </source>
</evidence>
<dbReference type="InterPro" id="IPR050794">
    <property type="entry name" value="CPA2_transporter"/>
</dbReference>
<dbReference type="Pfam" id="PF00999">
    <property type="entry name" value="Na_H_Exchanger"/>
    <property type="match status" value="2"/>
</dbReference>
<feature type="transmembrane region" description="Helical" evidence="10">
    <location>
        <begin position="247"/>
        <end position="268"/>
    </location>
</feature>
<dbReference type="GO" id="GO:0012505">
    <property type="term" value="C:endomembrane system"/>
    <property type="evidence" value="ECO:0007669"/>
    <property type="project" value="TreeGrafter"/>
</dbReference>
<feature type="transmembrane region" description="Helical" evidence="10">
    <location>
        <begin position="400"/>
        <end position="418"/>
    </location>
</feature>
<keyword evidence="8 10" id="KW-0472">Membrane</keyword>
<evidence type="ECO:0000256" key="5">
    <source>
        <dbReference type="ARBA" id="ARBA00022958"/>
    </source>
</evidence>
<dbReference type="GO" id="GO:0006885">
    <property type="term" value="P:regulation of pH"/>
    <property type="evidence" value="ECO:0007669"/>
    <property type="project" value="TreeGrafter"/>
</dbReference>
<gene>
    <name evidence="12" type="ORF">C1H46_013637</name>
</gene>
<feature type="transmembrane region" description="Helical" evidence="10">
    <location>
        <begin position="179"/>
        <end position="206"/>
    </location>
</feature>
<keyword evidence="13" id="KW-1185">Reference proteome</keyword>
<comment type="caution">
    <text evidence="12">The sequence shown here is derived from an EMBL/GenBank/DDBJ whole genome shotgun (WGS) entry which is preliminary data.</text>
</comment>
<dbReference type="GO" id="GO:0006813">
    <property type="term" value="P:potassium ion transport"/>
    <property type="evidence" value="ECO:0007669"/>
    <property type="project" value="UniProtKB-KW"/>
</dbReference>
<feature type="transmembrane region" description="Helical" evidence="10">
    <location>
        <begin position="425"/>
        <end position="444"/>
    </location>
</feature>
<organism evidence="12 13">
    <name type="scientific">Malus baccata</name>
    <name type="common">Siberian crab apple</name>
    <name type="synonym">Pyrus baccata</name>
    <dbReference type="NCBI Taxonomy" id="106549"/>
    <lineage>
        <taxon>Eukaryota</taxon>
        <taxon>Viridiplantae</taxon>
        <taxon>Streptophyta</taxon>
        <taxon>Embryophyta</taxon>
        <taxon>Tracheophyta</taxon>
        <taxon>Spermatophyta</taxon>
        <taxon>Magnoliopsida</taxon>
        <taxon>eudicotyledons</taxon>
        <taxon>Gunneridae</taxon>
        <taxon>Pentapetalae</taxon>
        <taxon>rosids</taxon>
        <taxon>fabids</taxon>
        <taxon>Rosales</taxon>
        <taxon>Rosaceae</taxon>
        <taxon>Amygdaloideae</taxon>
        <taxon>Maleae</taxon>
        <taxon>Malus</taxon>
    </lineage>
</organism>
<feature type="transmembrane region" description="Helical" evidence="10">
    <location>
        <begin position="212"/>
        <end position="235"/>
    </location>
</feature>
<keyword evidence="5" id="KW-0630">Potassium</keyword>
<feature type="transmembrane region" description="Helical" evidence="10">
    <location>
        <begin position="147"/>
        <end position="167"/>
    </location>
</feature>
<evidence type="ECO:0000256" key="6">
    <source>
        <dbReference type="ARBA" id="ARBA00022989"/>
    </source>
</evidence>
<feature type="transmembrane region" description="Helical" evidence="10">
    <location>
        <begin position="573"/>
        <end position="597"/>
    </location>
</feature>
<name>A0A540MPH7_MALBA</name>
<feature type="domain" description="Cation/H+ exchanger transmembrane" evidence="11">
    <location>
        <begin position="417"/>
        <end position="768"/>
    </location>
</feature>
<reference evidence="12 13" key="1">
    <citation type="journal article" date="2019" name="G3 (Bethesda)">
        <title>Sequencing of a Wild Apple (Malus baccata) Genome Unravels the Differences Between Cultivated and Wild Apple Species Regarding Disease Resistance and Cold Tolerance.</title>
        <authorList>
            <person name="Chen X."/>
        </authorList>
    </citation>
    <scope>NUCLEOTIDE SEQUENCE [LARGE SCALE GENOMIC DNA]</scope>
    <source>
        <strain evidence="13">cv. Shandingzi</strain>
        <tissue evidence="12">Leaves</tissue>
    </source>
</reference>
<feature type="transmembrane region" description="Helical" evidence="10">
    <location>
        <begin position="693"/>
        <end position="711"/>
    </location>
</feature>
<keyword evidence="3" id="KW-0633">Potassium transport</keyword>
<feature type="transmembrane region" description="Helical" evidence="10">
    <location>
        <begin position="318"/>
        <end position="343"/>
    </location>
</feature>
<evidence type="ECO:0000259" key="11">
    <source>
        <dbReference type="Pfam" id="PF00999"/>
    </source>
</evidence>
<dbReference type="GO" id="GO:0015297">
    <property type="term" value="F:antiporter activity"/>
    <property type="evidence" value="ECO:0007669"/>
    <property type="project" value="InterPro"/>
</dbReference>
<dbReference type="Proteomes" id="UP000315295">
    <property type="component" value="Unassembled WGS sequence"/>
</dbReference>
<feature type="transmembrane region" description="Helical" evidence="10">
    <location>
        <begin position="280"/>
        <end position="297"/>
    </location>
</feature>
<evidence type="ECO:0000313" key="12">
    <source>
        <dbReference type="EMBL" id="TQE00698.1"/>
    </source>
</evidence>
<evidence type="ECO:0000256" key="3">
    <source>
        <dbReference type="ARBA" id="ARBA00022538"/>
    </source>
</evidence>